<reference evidence="1 2" key="1">
    <citation type="submission" date="2017-11" db="EMBL/GenBank/DDBJ databases">
        <title>Genome sequence of the oocydin A producing rhizobacterium Serratia plymuthica 4Rx5.</title>
        <authorList>
            <person name="Matilla M.A."/>
            <person name="Udaondo Z."/>
            <person name="Salmond G.P.C."/>
        </authorList>
    </citation>
    <scope>NUCLEOTIDE SEQUENCE [LARGE SCALE GENOMIC DNA]</scope>
    <source>
        <strain evidence="1 2">4Rx5</strain>
    </source>
</reference>
<evidence type="ECO:0008006" key="3">
    <source>
        <dbReference type="Google" id="ProtNLM"/>
    </source>
</evidence>
<dbReference type="EMBL" id="PESE01000002">
    <property type="protein sequence ID" value="PYD38980.1"/>
    <property type="molecule type" value="Genomic_DNA"/>
</dbReference>
<comment type="caution">
    <text evidence="1">The sequence shown here is derived from an EMBL/GenBank/DDBJ whole genome shotgun (WGS) entry which is preliminary data.</text>
</comment>
<dbReference type="OrthoDB" id="9906702at2"/>
<gene>
    <name evidence="1" type="ORF">CT690_08055</name>
</gene>
<sequence length="132" mass="14266">MIYKKTVALVAFAISLTGCQPTPPSYVSNANALLEKQITRIAGEDTHCKYTSKNGFWFSACSSPDTHASPVFALFEPEGVMQASDNLAIFVTPVNDDARYFTQQPGFTIPVTTRKIPVNADAVINSLAPATH</sequence>
<dbReference type="PROSITE" id="PS51257">
    <property type="entry name" value="PROKAR_LIPOPROTEIN"/>
    <property type="match status" value="1"/>
</dbReference>
<name>A0A318NYP9_SERPL</name>
<dbReference type="Proteomes" id="UP000248196">
    <property type="component" value="Unassembled WGS sequence"/>
</dbReference>
<evidence type="ECO:0000313" key="1">
    <source>
        <dbReference type="EMBL" id="PYD38980.1"/>
    </source>
</evidence>
<proteinExistence type="predicted"/>
<accession>A0A318NYP9</accession>
<organism evidence="1 2">
    <name type="scientific">Serratia plymuthica</name>
    <dbReference type="NCBI Taxonomy" id="82996"/>
    <lineage>
        <taxon>Bacteria</taxon>
        <taxon>Pseudomonadati</taxon>
        <taxon>Pseudomonadota</taxon>
        <taxon>Gammaproteobacteria</taxon>
        <taxon>Enterobacterales</taxon>
        <taxon>Yersiniaceae</taxon>
        <taxon>Serratia</taxon>
    </lineage>
</organism>
<protein>
    <recommendedName>
        <fullName evidence="3">Lipoprotein</fullName>
    </recommendedName>
</protein>
<dbReference type="RefSeq" id="WP_004943348.1">
    <property type="nucleotide sequence ID" value="NZ_PESE01000002.1"/>
</dbReference>
<dbReference type="AlphaFoldDB" id="A0A318NYP9"/>
<evidence type="ECO:0000313" key="2">
    <source>
        <dbReference type="Proteomes" id="UP000248196"/>
    </source>
</evidence>